<dbReference type="CDD" id="cd02966">
    <property type="entry name" value="TlpA_like_family"/>
    <property type="match status" value="1"/>
</dbReference>
<dbReference type="InterPro" id="IPR000866">
    <property type="entry name" value="AhpC/TSA"/>
</dbReference>
<dbReference type="Gene3D" id="3.40.30.10">
    <property type="entry name" value="Glutaredoxin"/>
    <property type="match status" value="1"/>
</dbReference>
<keyword evidence="5" id="KW-0812">Transmembrane</keyword>
<dbReference type="InterPro" id="IPR036249">
    <property type="entry name" value="Thioredoxin-like_sf"/>
</dbReference>
<keyword evidence="8" id="KW-1185">Reference proteome</keyword>
<dbReference type="Proteomes" id="UP000192907">
    <property type="component" value="Unassembled WGS sequence"/>
</dbReference>
<dbReference type="PANTHER" id="PTHR42852:SF6">
    <property type="entry name" value="THIOL:DISULFIDE INTERCHANGE PROTEIN DSBE"/>
    <property type="match status" value="1"/>
</dbReference>
<keyword evidence="5" id="KW-1133">Transmembrane helix</keyword>
<keyword evidence="5" id="KW-0472">Membrane</keyword>
<keyword evidence="2" id="KW-0201">Cytochrome c-type biogenesis</keyword>
<dbReference type="RefSeq" id="WP_132319316.1">
    <property type="nucleotide sequence ID" value="NZ_FWZT01000009.1"/>
</dbReference>
<dbReference type="STRING" id="1513793.SAMN06296036_109116"/>
<evidence type="ECO:0000259" key="6">
    <source>
        <dbReference type="PROSITE" id="PS51352"/>
    </source>
</evidence>
<evidence type="ECO:0000256" key="2">
    <source>
        <dbReference type="ARBA" id="ARBA00022748"/>
    </source>
</evidence>
<dbReference type="PROSITE" id="PS51352">
    <property type="entry name" value="THIOREDOXIN_2"/>
    <property type="match status" value="1"/>
</dbReference>
<evidence type="ECO:0000256" key="3">
    <source>
        <dbReference type="ARBA" id="ARBA00023157"/>
    </source>
</evidence>
<evidence type="ECO:0000256" key="4">
    <source>
        <dbReference type="ARBA" id="ARBA00023284"/>
    </source>
</evidence>
<dbReference type="SUPFAM" id="SSF52833">
    <property type="entry name" value="Thioredoxin-like"/>
    <property type="match status" value="1"/>
</dbReference>
<feature type="domain" description="Thioredoxin" evidence="6">
    <location>
        <begin position="47"/>
        <end position="196"/>
    </location>
</feature>
<reference evidence="8" key="1">
    <citation type="submission" date="2017-04" db="EMBL/GenBank/DDBJ databases">
        <authorList>
            <person name="Varghese N."/>
            <person name="Submissions S."/>
        </authorList>
    </citation>
    <scope>NUCLEOTIDE SEQUENCE [LARGE SCALE GENOMIC DNA]</scope>
    <source>
        <strain evidence="8">RKEM611</strain>
    </source>
</reference>
<protein>
    <submittedName>
        <fullName evidence="7">Cytochrome c biogenesis protein CcmG, thiol:disulfide interchange protein DsbE</fullName>
    </submittedName>
</protein>
<proteinExistence type="predicted"/>
<dbReference type="OrthoDB" id="9811352at2"/>
<evidence type="ECO:0000256" key="5">
    <source>
        <dbReference type="SAM" id="Phobius"/>
    </source>
</evidence>
<comment type="subcellular location">
    <subcellularLocation>
        <location evidence="1">Cell envelope</location>
    </subcellularLocation>
</comment>
<accession>A0A1Y6BUL1</accession>
<gene>
    <name evidence="7" type="ORF">SAMN06296036_109116</name>
</gene>
<name>A0A1Y6BUL1_9BACT</name>
<keyword evidence="3" id="KW-1015">Disulfide bond</keyword>
<dbReference type="GO" id="GO:0016209">
    <property type="term" value="F:antioxidant activity"/>
    <property type="evidence" value="ECO:0007669"/>
    <property type="project" value="InterPro"/>
</dbReference>
<dbReference type="GO" id="GO:0030313">
    <property type="term" value="C:cell envelope"/>
    <property type="evidence" value="ECO:0007669"/>
    <property type="project" value="UniProtKB-SubCell"/>
</dbReference>
<dbReference type="AlphaFoldDB" id="A0A1Y6BUL1"/>
<feature type="transmembrane region" description="Helical" evidence="5">
    <location>
        <begin position="15"/>
        <end position="33"/>
    </location>
</feature>
<keyword evidence="4" id="KW-0676">Redox-active center</keyword>
<dbReference type="InterPro" id="IPR050553">
    <property type="entry name" value="Thioredoxin_ResA/DsbE_sf"/>
</dbReference>
<sequence length="196" mass="21922">MADQEVKVPGKSRKHIILSIGMIAIGIGFVIMLRKGLDLNPNQIPSALLNKPALDFKAEWLQGRQYMNETNEEYFDLKDFKGQGLILNFWASWCYSCRAEAHDFERFWKAYQDNGVKVVGVAIQDTPEDARRFAAQYGKTYILGLDTDGSAAINYGVTGVPETFVINSEGMILHKEAGPVSEAKLQEFAAMLNQPQ</sequence>
<dbReference type="Pfam" id="PF00578">
    <property type="entry name" value="AhpC-TSA"/>
    <property type="match status" value="1"/>
</dbReference>
<dbReference type="EMBL" id="FWZT01000009">
    <property type="protein sequence ID" value="SMF29554.1"/>
    <property type="molecule type" value="Genomic_DNA"/>
</dbReference>
<dbReference type="PANTHER" id="PTHR42852">
    <property type="entry name" value="THIOL:DISULFIDE INTERCHANGE PROTEIN DSBE"/>
    <property type="match status" value="1"/>
</dbReference>
<dbReference type="GO" id="GO:0017004">
    <property type="term" value="P:cytochrome complex assembly"/>
    <property type="evidence" value="ECO:0007669"/>
    <property type="project" value="UniProtKB-KW"/>
</dbReference>
<evidence type="ECO:0000313" key="7">
    <source>
        <dbReference type="EMBL" id="SMF29554.1"/>
    </source>
</evidence>
<evidence type="ECO:0000313" key="8">
    <source>
        <dbReference type="Proteomes" id="UP000192907"/>
    </source>
</evidence>
<organism evidence="7 8">
    <name type="scientific">Pseudobacteriovorax antillogorgiicola</name>
    <dbReference type="NCBI Taxonomy" id="1513793"/>
    <lineage>
        <taxon>Bacteria</taxon>
        <taxon>Pseudomonadati</taxon>
        <taxon>Bdellovibrionota</taxon>
        <taxon>Oligoflexia</taxon>
        <taxon>Oligoflexales</taxon>
        <taxon>Pseudobacteriovoracaceae</taxon>
        <taxon>Pseudobacteriovorax</taxon>
    </lineage>
</organism>
<evidence type="ECO:0000256" key="1">
    <source>
        <dbReference type="ARBA" id="ARBA00004196"/>
    </source>
</evidence>
<dbReference type="InterPro" id="IPR013766">
    <property type="entry name" value="Thioredoxin_domain"/>
</dbReference>
<dbReference type="GO" id="GO:0016491">
    <property type="term" value="F:oxidoreductase activity"/>
    <property type="evidence" value="ECO:0007669"/>
    <property type="project" value="InterPro"/>
</dbReference>